<keyword evidence="2 5" id="KW-0378">Hydrolase</keyword>
<dbReference type="InterPro" id="IPR000070">
    <property type="entry name" value="Pectinesterase_cat"/>
</dbReference>
<dbReference type="Gene3D" id="2.160.20.10">
    <property type="entry name" value="Single-stranded right-handed beta-helix, Pectin lyase-like"/>
    <property type="match status" value="1"/>
</dbReference>
<dbReference type="InterPro" id="IPR033131">
    <property type="entry name" value="Pectinesterase_Asp_AS"/>
</dbReference>
<dbReference type="Proteomes" id="UP001417504">
    <property type="component" value="Unassembled WGS sequence"/>
</dbReference>
<dbReference type="PANTHER" id="PTHR31707">
    <property type="entry name" value="PECTINESTERASE"/>
    <property type="match status" value="1"/>
</dbReference>
<evidence type="ECO:0000256" key="6">
    <source>
        <dbReference type="SAM" id="MobiDB-lite"/>
    </source>
</evidence>
<evidence type="ECO:0000256" key="2">
    <source>
        <dbReference type="ARBA" id="ARBA00022801"/>
    </source>
</evidence>
<evidence type="ECO:0000256" key="5">
    <source>
        <dbReference type="RuleBase" id="RU000589"/>
    </source>
</evidence>
<evidence type="ECO:0000259" key="7">
    <source>
        <dbReference type="Pfam" id="PF01095"/>
    </source>
</evidence>
<accession>A0AAP0P473</accession>
<evidence type="ECO:0000313" key="8">
    <source>
        <dbReference type="EMBL" id="KAK9130447.1"/>
    </source>
</evidence>
<dbReference type="EMBL" id="JBBNAE010000004">
    <property type="protein sequence ID" value="KAK9130447.1"/>
    <property type="molecule type" value="Genomic_DNA"/>
</dbReference>
<feature type="active site" evidence="4">
    <location>
        <position position="213"/>
    </location>
</feature>
<comment type="catalytic activity">
    <reaction evidence="5">
        <text>[(1-&gt;4)-alpha-D-galacturonosyl methyl ester](n) + n H2O = [(1-&gt;4)-alpha-D-galacturonosyl](n) + n methanol + n H(+)</text>
        <dbReference type="Rhea" id="RHEA:22380"/>
        <dbReference type="Rhea" id="RHEA-COMP:14570"/>
        <dbReference type="Rhea" id="RHEA-COMP:14573"/>
        <dbReference type="ChEBI" id="CHEBI:15377"/>
        <dbReference type="ChEBI" id="CHEBI:15378"/>
        <dbReference type="ChEBI" id="CHEBI:17790"/>
        <dbReference type="ChEBI" id="CHEBI:140522"/>
        <dbReference type="ChEBI" id="CHEBI:140523"/>
        <dbReference type="EC" id="3.1.1.11"/>
    </reaction>
</comment>
<evidence type="ECO:0000256" key="3">
    <source>
        <dbReference type="ARBA" id="ARBA00023085"/>
    </source>
</evidence>
<dbReference type="SUPFAM" id="SSF51126">
    <property type="entry name" value="Pectin lyase-like"/>
    <property type="match status" value="1"/>
</dbReference>
<comment type="pathway">
    <text evidence="1 5">Glycan metabolism; pectin degradation; 2-dehydro-3-deoxy-D-gluconate from pectin: step 1/5.</text>
</comment>
<dbReference type="InterPro" id="IPR011050">
    <property type="entry name" value="Pectin_lyase_fold/virulence"/>
</dbReference>
<gene>
    <name evidence="8" type="ORF">Sjap_010934</name>
</gene>
<dbReference type="GO" id="GO:0042545">
    <property type="term" value="P:cell wall modification"/>
    <property type="evidence" value="ECO:0007669"/>
    <property type="project" value="UniProtKB-UniRule"/>
</dbReference>
<evidence type="ECO:0000256" key="4">
    <source>
        <dbReference type="PROSITE-ProRule" id="PRU10040"/>
    </source>
</evidence>
<dbReference type="AlphaFoldDB" id="A0AAP0P473"/>
<dbReference type="InterPro" id="IPR012334">
    <property type="entry name" value="Pectin_lyas_fold"/>
</dbReference>
<dbReference type="GO" id="GO:0045490">
    <property type="term" value="P:pectin catabolic process"/>
    <property type="evidence" value="ECO:0007669"/>
    <property type="project" value="UniProtKB-UniRule"/>
</dbReference>
<dbReference type="Pfam" id="PF01095">
    <property type="entry name" value="Pectinesterase"/>
    <property type="match status" value="1"/>
</dbReference>
<feature type="domain" description="Pectinesterase catalytic" evidence="7">
    <location>
        <begin position="199"/>
        <end position="247"/>
    </location>
</feature>
<feature type="compositionally biased region" description="Basic and acidic residues" evidence="6">
    <location>
        <begin position="386"/>
        <end position="400"/>
    </location>
</feature>
<evidence type="ECO:0000256" key="1">
    <source>
        <dbReference type="ARBA" id="ARBA00005184"/>
    </source>
</evidence>
<protein>
    <recommendedName>
        <fullName evidence="5">Pectinesterase</fullName>
        <ecNumber evidence="5">3.1.1.11</ecNumber>
    </recommendedName>
</protein>
<name>A0AAP0P473_9MAGN</name>
<keyword evidence="9" id="KW-1185">Reference proteome</keyword>
<proteinExistence type="predicted"/>
<dbReference type="GO" id="GO:0030599">
    <property type="term" value="F:pectinesterase activity"/>
    <property type="evidence" value="ECO:0007669"/>
    <property type="project" value="UniProtKB-UniRule"/>
</dbReference>
<evidence type="ECO:0000313" key="9">
    <source>
        <dbReference type="Proteomes" id="UP001417504"/>
    </source>
</evidence>
<feature type="region of interest" description="Disordered" evidence="6">
    <location>
        <begin position="367"/>
        <end position="414"/>
    </location>
</feature>
<dbReference type="PROSITE" id="PS00503">
    <property type="entry name" value="PECTINESTERASE_2"/>
    <property type="match status" value="1"/>
</dbReference>
<reference evidence="8 9" key="1">
    <citation type="submission" date="2024-01" db="EMBL/GenBank/DDBJ databases">
        <title>Genome assemblies of Stephania.</title>
        <authorList>
            <person name="Yang L."/>
        </authorList>
    </citation>
    <scope>NUCLEOTIDE SEQUENCE [LARGE SCALE GENOMIC DNA]</scope>
    <source>
        <strain evidence="8">QJT</strain>
        <tissue evidence="8">Leaf</tissue>
    </source>
</reference>
<comment type="caution">
    <text evidence="8">The sequence shown here is derived from an EMBL/GenBank/DDBJ whole genome shotgun (WGS) entry which is preliminary data.</text>
</comment>
<sequence length="414" mass="47552">MGACSNKFNHFIKFQKINIIQDNINLDKRTPRVQCNVLEVGHSTQHATPYIHSRHIHPIVSRQVVKIEISGVHANPNIILEKLETSVRDPVLDLRDEFELGEDIEDSKHRSTKHYCKQCFESYLETHGLAIDSFREALRALKVNSYNEAFWKDRSDEVTISVIKGIETKMEGSVLMGANNITNELQAKYYSGKRWFGTGNQFYKGCHIYGTVDFIFGDAAVLFQNCKIFVRPPLKGQSNTISAESNKFDRTYWHVLSKLHSGWGSRSKSNINKNIFGEPRRKWERVDLKEILGSSGVRVGVSRGRIARTTAEKKVEKWFWGLFECFWYPDITRKMSVLYAYISSIINLTKYPVHYAVSHASVVESADIPECSQETQKEKKHKRGRAEKGKPNGERERTDSVQEESMVQLSGKRN</sequence>
<dbReference type="EC" id="3.1.1.11" evidence="5"/>
<keyword evidence="3 5" id="KW-0063">Aspartyl esterase</keyword>
<organism evidence="8 9">
    <name type="scientific">Stephania japonica</name>
    <dbReference type="NCBI Taxonomy" id="461633"/>
    <lineage>
        <taxon>Eukaryota</taxon>
        <taxon>Viridiplantae</taxon>
        <taxon>Streptophyta</taxon>
        <taxon>Embryophyta</taxon>
        <taxon>Tracheophyta</taxon>
        <taxon>Spermatophyta</taxon>
        <taxon>Magnoliopsida</taxon>
        <taxon>Ranunculales</taxon>
        <taxon>Menispermaceae</taxon>
        <taxon>Menispermoideae</taxon>
        <taxon>Cissampelideae</taxon>
        <taxon>Stephania</taxon>
    </lineage>
</organism>